<feature type="modified residue" description="Phosphohistidine; by autocatalysis" evidence="7">
    <location>
        <position position="224"/>
    </location>
</feature>
<dbReference type="EC" id="6.3.4.21" evidence="3 7"/>
<keyword evidence="4 7" id="KW-0597">Phosphoprotein</keyword>
<reference evidence="11 12" key="1">
    <citation type="journal article" date="2016" name="Nat. Commun.">
        <title>Thousands of microbial genomes shed light on interconnected biogeochemical processes in an aquifer system.</title>
        <authorList>
            <person name="Anantharaman K."/>
            <person name="Brown C.T."/>
            <person name="Hug L.A."/>
            <person name="Sharon I."/>
            <person name="Castelle C.J."/>
            <person name="Probst A.J."/>
            <person name="Thomas B.C."/>
            <person name="Singh A."/>
            <person name="Wilkins M.J."/>
            <person name="Karaoz U."/>
            <person name="Brodie E.L."/>
            <person name="Williams K.H."/>
            <person name="Hubbard S.S."/>
            <person name="Banfield J.F."/>
        </authorList>
    </citation>
    <scope>NUCLEOTIDE SEQUENCE [LARGE SCALE GENOMIC DNA]</scope>
    <source>
        <strain evidence="12">RIFCSPLOWO2_12_FULL_64_10</strain>
    </source>
</reference>
<dbReference type="Pfam" id="PF04095">
    <property type="entry name" value="NAPRTase"/>
    <property type="match status" value="1"/>
</dbReference>
<proteinExistence type="inferred from homology"/>
<organism evidence="11 12">
    <name type="scientific">Handelsmanbacteria sp. (strain RIFCSPLOWO2_12_FULL_64_10)</name>
    <dbReference type="NCBI Taxonomy" id="1817868"/>
    <lineage>
        <taxon>Bacteria</taxon>
        <taxon>Candidatus Handelsmaniibacteriota</taxon>
    </lineage>
</organism>
<evidence type="ECO:0000259" key="9">
    <source>
        <dbReference type="Pfam" id="PF04095"/>
    </source>
</evidence>
<dbReference type="GO" id="GO:0004516">
    <property type="term" value="F:nicotinate phosphoribosyltransferase activity"/>
    <property type="evidence" value="ECO:0007669"/>
    <property type="project" value="UniProtKB-UniRule"/>
</dbReference>
<feature type="domain" description="Nicotinate phosphoribosyltransferase N-terminal" evidence="10">
    <location>
        <begin position="8"/>
        <end position="130"/>
    </location>
</feature>
<dbReference type="SUPFAM" id="SSF54675">
    <property type="entry name" value="Nicotinate/Quinolinate PRTase N-terminal domain-like"/>
    <property type="match status" value="1"/>
</dbReference>
<dbReference type="NCBIfam" id="NF003704">
    <property type="entry name" value="PRK05321.1"/>
    <property type="match status" value="1"/>
</dbReference>
<evidence type="ECO:0000256" key="4">
    <source>
        <dbReference type="ARBA" id="ARBA00022553"/>
    </source>
</evidence>
<dbReference type="SUPFAM" id="SSF51690">
    <property type="entry name" value="Nicotinate/Quinolinate PRTase C-terminal domain-like"/>
    <property type="match status" value="1"/>
</dbReference>
<dbReference type="HAMAP" id="MF_00570">
    <property type="entry name" value="NAPRTase"/>
    <property type="match status" value="1"/>
</dbReference>
<evidence type="ECO:0000256" key="6">
    <source>
        <dbReference type="ARBA" id="ARBA00022642"/>
    </source>
</evidence>
<dbReference type="AlphaFoldDB" id="A0A1F6C3L3"/>
<evidence type="ECO:0000256" key="3">
    <source>
        <dbReference type="ARBA" id="ARBA00013236"/>
    </source>
</evidence>
<dbReference type="GO" id="GO:0016757">
    <property type="term" value="F:glycosyltransferase activity"/>
    <property type="evidence" value="ECO:0007669"/>
    <property type="project" value="UniProtKB-KW"/>
</dbReference>
<dbReference type="PANTHER" id="PTHR11098">
    <property type="entry name" value="NICOTINATE PHOSPHORIBOSYLTRANSFERASE"/>
    <property type="match status" value="1"/>
</dbReference>
<evidence type="ECO:0000259" key="10">
    <source>
        <dbReference type="Pfam" id="PF17767"/>
    </source>
</evidence>
<keyword evidence="11" id="KW-0328">Glycosyltransferase</keyword>
<evidence type="ECO:0000256" key="5">
    <source>
        <dbReference type="ARBA" id="ARBA00022598"/>
    </source>
</evidence>
<accession>A0A1F6C3L3</accession>
<keyword evidence="6 7" id="KW-0662">Pyridine nucleotide biosynthesis</keyword>
<comment type="pathway">
    <text evidence="1 7 8">Cofactor biosynthesis; NAD(+) biosynthesis; nicotinate D-ribonucleotide from nicotinate: step 1/1.</text>
</comment>
<comment type="similarity">
    <text evidence="2 7 8">Belongs to the NAPRTase family.</text>
</comment>
<keyword evidence="11" id="KW-0808">Transferase</keyword>
<dbReference type="InterPro" id="IPR040727">
    <property type="entry name" value="NAPRTase_N"/>
</dbReference>
<dbReference type="InterPro" id="IPR007229">
    <property type="entry name" value="Nic_PRibTrfase-Fam"/>
</dbReference>
<dbReference type="PIRSF" id="PIRSF000484">
    <property type="entry name" value="NAPRT"/>
    <property type="match status" value="1"/>
</dbReference>
<dbReference type="UniPathway" id="UPA00253">
    <property type="reaction ID" value="UER00457"/>
</dbReference>
<evidence type="ECO:0000256" key="1">
    <source>
        <dbReference type="ARBA" id="ARBA00004952"/>
    </source>
</evidence>
<evidence type="ECO:0000256" key="7">
    <source>
        <dbReference type="HAMAP-Rule" id="MF_00570"/>
    </source>
</evidence>
<feature type="domain" description="Nicotinate/nicotinamide phosphoribosyltransferase" evidence="9">
    <location>
        <begin position="172"/>
        <end position="398"/>
    </location>
</feature>
<gene>
    <name evidence="7" type="primary">pncB</name>
    <name evidence="11" type="ORF">A3F84_20070</name>
</gene>
<name>A0A1F6C3L3_HANXR</name>
<dbReference type="InterPro" id="IPR006406">
    <property type="entry name" value="Nic_PRibTrfase"/>
</dbReference>
<evidence type="ECO:0000256" key="8">
    <source>
        <dbReference type="RuleBase" id="RU003838"/>
    </source>
</evidence>
<evidence type="ECO:0000313" key="12">
    <source>
        <dbReference type="Proteomes" id="UP000178606"/>
    </source>
</evidence>
<sequence length="409" mass="46296">MPIVESLLDTDFYKFTMGQVAYLRYPDVTARYAFKNRTQKARLAEVVDEAALRRELDHARTLRFTEEELRYLRGVRVAGGPVFREAYVAFLKGLRLPEYHLERIGGAYRLEFPGRWCEAIHWETIALSIVHELYCRGLVEQRRLSEREAVLEEGRARLGAKVLALRERPEVRFADFGGRRRFSRAWQMEVLRRFAEGLPGQLLGTSNVEMAFRLGLTPIGTMGHEVFMALSGIAGDSEEAVRASHNRTLREWWEECGPGLSIALTDTYGTDFFFQDMRPEQAAQWQGLRHDSGDPVAFGERAVAFYQGHGIDAGEKLLVFSDGLDVGAMLRIAGHFEGRIRVGFGWGTNLTNDLGLGPLSIVVKMAEANGRRTVKLSDNLAKAVGEPEDIERFKRIFGYTGTTFEACRY</sequence>
<dbReference type="InterPro" id="IPR041525">
    <property type="entry name" value="N/Namide_PRibTrfase"/>
</dbReference>
<dbReference type="NCBIfam" id="TIGR01514">
    <property type="entry name" value="NAPRTase"/>
    <property type="match status" value="1"/>
</dbReference>
<dbReference type="GO" id="GO:0034355">
    <property type="term" value="P:NAD+ biosynthetic process via the salvage pathway"/>
    <property type="evidence" value="ECO:0007669"/>
    <property type="project" value="TreeGrafter"/>
</dbReference>
<comment type="caution">
    <text evidence="11">The sequence shown here is derived from an EMBL/GenBank/DDBJ whole genome shotgun (WGS) entry which is preliminary data.</text>
</comment>
<dbReference type="Gene3D" id="3.20.140.10">
    <property type="entry name" value="nicotinate phosphoribosyltransferase"/>
    <property type="match status" value="1"/>
</dbReference>
<evidence type="ECO:0000256" key="2">
    <source>
        <dbReference type="ARBA" id="ARBA00010897"/>
    </source>
</evidence>
<dbReference type="Pfam" id="PF17767">
    <property type="entry name" value="NAPRTase_N"/>
    <property type="match status" value="1"/>
</dbReference>
<comment type="PTM">
    <text evidence="7 8">Transiently phosphorylated on a His residue during the reaction cycle. Phosphorylation strongly increases the affinity for substrates and increases the rate of nicotinate D-ribonucleotide production. Dephosphorylation regenerates the low-affinity form of the enzyme, leading to product release.</text>
</comment>
<comment type="catalytic activity">
    <reaction evidence="7 8">
        <text>5-phospho-alpha-D-ribose 1-diphosphate + nicotinate + ATP + H2O = nicotinate beta-D-ribonucleotide + ADP + phosphate + diphosphate</text>
        <dbReference type="Rhea" id="RHEA:36163"/>
        <dbReference type="ChEBI" id="CHEBI:15377"/>
        <dbReference type="ChEBI" id="CHEBI:30616"/>
        <dbReference type="ChEBI" id="CHEBI:32544"/>
        <dbReference type="ChEBI" id="CHEBI:33019"/>
        <dbReference type="ChEBI" id="CHEBI:43474"/>
        <dbReference type="ChEBI" id="CHEBI:57502"/>
        <dbReference type="ChEBI" id="CHEBI:58017"/>
        <dbReference type="ChEBI" id="CHEBI:456216"/>
        <dbReference type="EC" id="6.3.4.21"/>
    </reaction>
</comment>
<evidence type="ECO:0000313" key="11">
    <source>
        <dbReference type="EMBL" id="OGG43799.1"/>
    </source>
</evidence>
<dbReference type="InterPro" id="IPR036068">
    <property type="entry name" value="Nicotinate_pribotase-like_C"/>
</dbReference>
<comment type="function">
    <text evidence="7 8">Catalyzes the synthesis of beta-nicotinate D-ribonucleotide from nicotinate and 5-phospho-D-ribose 1-phosphate at the expense of ATP.</text>
</comment>
<dbReference type="EMBL" id="MFKF01000425">
    <property type="protein sequence ID" value="OGG43799.1"/>
    <property type="molecule type" value="Genomic_DNA"/>
</dbReference>
<dbReference type="PANTHER" id="PTHR11098:SF1">
    <property type="entry name" value="NICOTINATE PHOSPHORIBOSYLTRANSFERASE"/>
    <property type="match status" value="1"/>
</dbReference>
<protein>
    <recommendedName>
        <fullName evidence="3 7">Nicotinate phosphoribosyltransferase</fullName>
        <shortName evidence="7">NAPRTase</shortName>
        <ecNumber evidence="3 7">6.3.4.21</ecNumber>
    </recommendedName>
</protein>
<keyword evidence="5 7" id="KW-0436">Ligase</keyword>
<dbReference type="Proteomes" id="UP000178606">
    <property type="component" value="Unassembled WGS sequence"/>
</dbReference>
<dbReference type="GO" id="GO:0005829">
    <property type="term" value="C:cytosol"/>
    <property type="evidence" value="ECO:0007669"/>
    <property type="project" value="TreeGrafter"/>
</dbReference>